<dbReference type="SUPFAM" id="SSF52540">
    <property type="entry name" value="P-loop containing nucleoside triphosphate hydrolases"/>
    <property type="match status" value="1"/>
</dbReference>
<proteinExistence type="predicted"/>
<dbReference type="InterPro" id="IPR027417">
    <property type="entry name" value="P-loop_NTPase"/>
</dbReference>
<protein>
    <recommendedName>
        <fullName evidence="2">AAA+ ATPase domain-containing protein</fullName>
    </recommendedName>
</protein>
<dbReference type="Pfam" id="PF22738">
    <property type="entry name" value="NNH7"/>
    <property type="match status" value="1"/>
</dbReference>
<feature type="region of interest" description="Disordered" evidence="1">
    <location>
        <begin position="293"/>
        <end position="312"/>
    </location>
</feature>
<dbReference type="EMBL" id="JAVRER010000019">
    <property type="protein sequence ID" value="MDT0416656.1"/>
    <property type="molecule type" value="Genomic_DNA"/>
</dbReference>
<name>A0ABD5E5F6_9ACTN</name>
<feature type="domain" description="AAA+ ATPase" evidence="2">
    <location>
        <begin position="402"/>
        <end position="545"/>
    </location>
</feature>
<feature type="region of interest" description="Disordered" evidence="1">
    <location>
        <begin position="1022"/>
        <end position="1047"/>
    </location>
</feature>
<feature type="compositionally biased region" description="Basic and acidic residues" evidence="1">
    <location>
        <begin position="862"/>
        <end position="872"/>
    </location>
</feature>
<dbReference type="Proteomes" id="UP001183607">
    <property type="component" value="Unassembled WGS sequence"/>
</dbReference>
<accession>A0ABD5E5F6</accession>
<dbReference type="InterPro" id="IPR054567">
    <property type="entry name" value="NNH7"/>
</dbReference>
<reference evidence="4" key="1">
    <citation type="submission" date="2023-07" db="EMBL/GenBank/DDBJ databases">
        <title>30 novel species of actinomycetes from the DSMZ collection.</title>
        <authorList>
            <person name="Nouioui I."/>
        </authorList>
    </citation>
    <scope>NUCLEOTIDE SEQUENCE [LARGE SCALE GENOMIC DNA]</scope>
    <source>
        <strain evidence="4">DSM 41982</strain>
    </source>
</reference>
<sequence length="1047" mass="113678">MEDTDYPVPVVFFCRTLGSLVAACGLPHTALTGPLGRGDSAVSQLLNGRLRRPPPWETVARVLECCHAHRAGRPPLHHTFDPAFWRQLHHQMVTLTERERPVPRPRRGSTPAFRPAEAVPEDFAEAVDVLVGGRPGLEGIAEELLAPLRLGGAAPVGTEHLLRGFAARVRAHHGTTRTALLCAADRVILVTAFCEAVGTSGLHHGAEFASTHADFDGDVVTELSRVALGSTRVCAPADIREDILRAYSFAADLVYGAVDPPYDETADLVRRAWHRYEALLSDALHECPELRLTSATEDPPEALDPAPRPVPRGLSELSSLLQEFTGNPAPAHRLLHEPLAAAEDAGPVPPRLRDGYVDPAYRLAGEGARPGDLAREDWWRTRPPRDDLDAFLAAHFLTDDATRAPLLVLGHPGSGKSLLTRLLAVRLPTAEFACLRLELRHAPPGSLAPYLAAELHRTAPPAPVAGTDVPPRVLLLDGLDELLQAGADRPDAADGRQLMVEIEEFQSAETLAGRPLIAVVTSRTLAGARMFSPRRGTVIHLEPFDDARIRAWVAAWNTRNKRWFVAHEVQPLDRDLLRPYGELACQPLLLLMLALYDASDNALRAAAGAGFGRLGLYERLLTAFIRRQLAKRSGPLPEEEQRAAVEGEFLRLSVLAFGMFRRHRQSLTAREAAADLSAGPGPAHAVPGPVLFGRFFFVRTSRREGEGEEDQSYEFLHATFGEFLVARLLAAELRALAEGGDDRRLRPLLAHVPLGDHPEVLSAVAELVRSRDPAALVHTLGAHLRASLDGVPGRPQSPHRVATYTANLVLLAVRLRPGLTASALLGTADPVGRWRACARLWHACLTETSWAALSRHVRPAPHPRESDLRLGRPPDTAPPAWELPARARRAERPLRDQLADLARDARLGHEPALARALHALAPLVDRLPALFEAESAEEPRHSAAHAMISLLTDHPVPYEEIPPLLQPLPPEQLAPALDTFVRHFAAAAPALPPRTVAKVLSQLTTGRFTKATTRAHQTLLADIPHPAVGEPPTADGPGHRKASPSGA</sequence>
<dbReference type="InterPro" id="IPR003593">
    <property type="entry name" value="AAA+_ATPase"/>
</dbReference>
<dbReference type="AlphaFoldDB" id="A0ABD5E5F6"/>
<comment type="caution">
    <text evidence="3">The sequence shown here is derived from an EMBL/GenBank/DDBJ whole genome shotgun (WGS) entry which is preliminary data.</text>
</comment>
<dbReference type="SMART" id="SM00382">
    <property type="entry name" value="AAA"/>
    <property type="match status" value="1"/>
</dbReference>
<evidence type="ECO:0000256" key="1">
    <source>
        <dbReference type="SAM" id="MobiDB-lite"/>
    </source>
</evidence>
<evidence type="ECO:0000259" key="2">
    <source>
        <dbReference type="SMART" id="SM00382"/>
    </source>
</evidence>
<organism evidence="3 4">
    <name type="scientific">Streptomyces evansiae</name>
    <dbReference type="NCBI Taxonomy" id="3075535"/>
    <lineage>
        <taxon>Bacteria</taxon>
        <taxon>Bacillati</taxon>
        <taxon>Actinomycetota</taxon>
        <taxon>Actinomycetes</taxon>
        <taxon>Kitasatosporales</taxon>
        <taxon>Streptomycetaceae</taxon>
        <taxon>Streptomyces</taxon>
    </lineage>
</organism>
<gene>
    <name evidence="3" type="ORF">RM574_14275</name>
</gene>
<dbReference type="RefSeq" id="WP_311677096.1">
    <property type="nucleotide sequence ID" value="NZ_JAVRER010000019.1"/>
</dbReference>
<evidence type="ECO:0000313" key="4">
    <source>
        <dbReference type="Proteomes" id="UP001183607"/>
    </source>
</evidence>
<feature type="region of interest" description="Disordered" evidence="1">
    <location>
        <begin position="861"/>
        <end position="886"/>
    </location>
</feature>
<evidence type="ECO:0000313" key="3">
    <source>
        <dbReference type="EMBL" id="MDT0416656.1"/>
    </source>
</evidence>